<dbReference type="Proteomes" id="UP001160130">
    <property type="component" value="Unassembled WGS sequence"/>
</dbReference>
<organism evidence="1 2">
    <name type="scientific">Mycolicibacterium frederiksbergense</name>
    <dbReference type="NCBI Taxonomy" id="117567"/>
    <lineage>
        <taxon>Bacteria</taxon>
        <taxon>Bacillati</taxon>
        <taxon>Actinomycetota</taxon>
        <taxon>Actinomycetes</taxon>
        <taxon>Mycobacteriales</taxon>
        <taxon>Mycobacteriaceae</taxon>
        <taxon>Mycolicibacterium</taxon>
    </lineage>
</organism>
<evidence type="ECO:0000313" key="1">
    <source>
        <dbReference type="EMBL" id="MDH6195820.1"/>
    </source>
</evidence>
<dbReference type="RefSeq" id="WP_280832439.1">
    <property type="nucleotide sequence ID" value="NZ_JARXVE010000003.1"/>
</dbReference>
<name>A0ABT6L0N1_9MYCO</name>
<proteinExistence type="predicted"/>
<protein>
    <recommendedName>
        <fullName evidence="3">Aminoglycoside phosphotransferase</fullName>
    </recommendedName>
</protein>
<comment type="caution">
    <text evidence="1">The sequence shown here is derived from an EMBL/GenBank/DDBJ whole genome shotgun (WGS) entry which is preliminary data.</text>
</comment>
<evidence type="ECO:0000313" key="2">
    <source>
        <dbReference type="Proteomes" id="UP001160130"/>
    </source>
</evidence>
<sequence>MHGTSLKLVDWETIRLAPRERDYSDLIAAGCADRLDADPLMVELFALDWRISEISEYVDWFTRPHVGSEDDVEAVQALHEELDAPLPVDD</sequence>
<reference evidence="1 2" key="1">
    <citation type="submission" date="2023-04" db="EMBL/GenBank/DDBJ databases">
        <title>Forest soil microbial communities from Buena Vista Peninsula, Colon Province, Panama.</title>
        <authorList>
            <person name="Bouskill N."/>
        </authorList>
    </citation>
    <scope>NUCLEOTIDE SEQUENCE [LARGE SCALE GENOMIC DNA]</scope>
    <source>
        <strain evidence="1 2">AC80</strain>
    </source>
</reference>
<evidence type="ECO:0008006" key="3">
    <source>
        <dbReference type="Google" id="ProtNLM"/>
    </source>
</evidence>
<dbReference type="EMBL" id="JARXVE010000003">
    <property type="protein sequence ID" value="MDH6195820.1"/>
    <property type="molecule type" value="Genomic_DNA"/>
</dbReference>
<gene>
    <name evidence="1" type="ORF">M2272_002460</name>
</gene>
<accession>A0ABT6L0N1</accession>
<keyword evidence="2" id="KW-1185">Reference proteome</keyword>